<dbReference type="InterPro" id="IPR046524">
    <property type="entry name" value="DUF6701"/>
</dbReference>
<dbReference type="Proteomes" id="UP000267448">
    <property type="component" value="Unassembled WGS sequence"/>
</dbReference>
<dbReference type="OrthoDB" id="9790247at2"/>
<proteinExistence type="predicted"/>
<feature type="domain" description="DUF6701" evidence="2">
    <location>
        <begin position="675"/>
        <end position="1287"/>
    </location>
</feature>
<feature type="signal peptide" evidence="1">
    <location>
        <begin position="1"/>
        <end position="23"/>
    </location>
</feature>
<evidence type="ECO:0000313" key="4">
    <source>
        <dbReference type="Proteomes" id="UP000267448"/>
    </source>
</evidence>
<gene>
    <name evidence="3" type="ORF">EKG38_00705</name>
</gene>
<evidence type="ECO:0000313" key="3">
    <source>
        <dbReference type="EMBL" id="RTR40475.1"/>
    </source>
</evidence>
<comment type="caution">
    <text evidence="3">The sequence shown here is derived from an EMBL/GenBank/DDBJ whole genome shotgun (WGS) entry which is preliminary data.</text>
</comment>
<evidence type="ECO:0000256" key="1">
    <source>
        <dbReference type="SAM" id="SignalP"/>
    </source>
</evidence>
<organism evidence="3 4">
    <name type="scientific">Shewanella canadensis</name>
    <dbReference type="NCBI Taxonomy" id="271096"/>
    <lineage>
        <taxon>Bacteria</taxon>
        <taxon>Pseudomonadati</taxon>
        <taxon>Pseudomonadota</taxon>
        <taxon>Gammaproteobacteria</taxon>
        <taxon>Alteromonadales</taxon>
        <taxon>Shewanellaceae</taxon>
        <taxon>Shewanella</taxon>
    </lineage>
</organism>
<dbReference type="EMBL" id="RXNU01000001">
    <property type="protein sequence ID" value="RTR40475.1"/>
    <property type="molecule type" value="Genomic_DNA"/>
</dbReference>
<protein>
    <recommendedName>
        <fullName evidence="2">DUF6701 domain-containing protein</fullName>
    </recommendedName>
</protein>
<accession>A0A431WYI2</accession>
<keyword evidence="1" id="KW-0732">Signal</keyword>
<feature type="chain" id="PRO_5019299886" description="DUF6701 domain-containing protein" evidence="1">
    <location>
        <begin position="24"/>
        <end position="1288"/>
    </location>
</feature>
<dbReference type="Pfam" id="PF20419">
    <property type="entry name" value="DUF6701"/>
    <property type="match status" value="1"/>
</dbReference>
<name>A0A431WYI2_9GAMM</name>
<evidence type="ECO:0000259" key="2">
    <source>
        <dbReference type="Pfam" id="PF20419"/>
    </source>
</evidence>
<dbReference type="RefSeq" id="WP_126517748.1">
    <property type="nucleotide sequence ID" value="NZ_RXNU01000001.1"/>
</dbReference>
<reference evidence="3 4" key="1">
    <citation type="submission" date="2018-12" db="EMBL/GenBank/DDBJ databases">
        <authorList>
            <person name="Yu L."/>
        </authorList>
    </citation>
    <scope>NUCLEOTIDE SEQUENCE [LARGE SCALE GENOMIC DNA]</scope>
    <source>
        <strain evidence="3 4">HAW-EB2</strain>
    </source>
</reference>
<sequence>MVKLILFFILFSFTALAPLNAFAQGVIDPAIYFPAVVQGHHKDDARDCHGIGDKQIEQKEDAKINGTNGEELAFCSVNDDIPKKGCDNGSGGYHRCKSTGSDIRGIALEKFPKNKSKKKIENCDNKPDSEKYEKLVIKDCDLTLPDIGGDYLIKEVILEDEATLTLPAGDYWFEKLEVKEDSEIIPVGDVRIFVKHDMKIEDGEVKKNSMGQTMLIGHQKIEITKESEVYALIYSDKEVILKEEAVVFGRVTTKKLKMENESKISKLDLDPPQPPFALQFGKARSGSVIFDTPFEPGVTPLIFVMPTITDDDPEDNDGPASVFLTDVSNTGFSWWQVEPEIPLRRWDLDSRPMNEVHWIAITSGQHELSDGTYLEAGTVDVNEPFYKNKGTYKQITMSRNYDVVLNQIQSSKNSCWLTSTAKWHSNSLSVGIDVSEVVDAGPGNGYGNKYCLPDYVKLNKLKTERVAYLALKSGAGKITIDGKDIQYQFGSDFWTSNSWDRVDANQQCSTLRPLVGFSKAPVFVAGKHSRLDNNGGWLRRCQLTKNSVSMVTDEDRYQNSERDHEAEKYGFVALEVIEDIQELVHHFEFDYSSSPLTCNAEAMTIRACRNANCDLFTDPVTATLLAETKASGGWVGGNDVKLVNGSAKVSLRSNTTEPITIGVISSFPSTVAGSDTLCKKGSGLLNTASCTIEFAKSGFILDIPDEFSNKPSKNILVKAVKDGGGQQCIPAFKNERKSLAFWSDYIAPSTGTKNISVKSGSAEEEIGDSDINPKTFLLDFDKDGEAKIDVNYADAGKVQLNARYTGSGDESGLIMGGSDLFVRRPVGICVESEACDNCSVTGNKYKRAGEEFDITVKAMAWQSDSDGDICNENMITPNFTHKNVDFTHELIRPSVDDGGVKGSLGLSEYEQTSGEQTIKQSVSEVGIFTFSVTPKAGGYFGYDIPGATTASMGRFTPYYLTTTPTIPKLHPGCVDFTYIDEPFVFKTGLEPRLLIVGKDKAGNETKNYQIKTEDENWWKYNNQWDERKFSNLAGSPLPTLEDVSPDSSSVAFLDGVSGGSRSAYLQNGTLRYKRTSTPLAPFNALFEFKLSAGDLKDSDGICYQKSATSSCAGVTFEEIAKGDNFVLRYGRLLLDNGYSPQSESLRLPLRTEYVSAVAETTNIPTWVTNGDDRCSVYNTLTSTDTTEAVATGMNMTSPAGFPAITAHSDSKFLLQSGTVAEGVDQIYFTVPNTSGEVRLKQHVEPWLKWYWNFDGDKAKANDLYDPRASAFFGTYRGHDKVIYWHEVN</sequence>
<keyword evidence="4" id="KW-1185">Reference proteome</keyword>